<dbReference type="Proteomes" id="UP000002745">
    <property type="component" value="Chromosome"/>
</dbReference>
<proteinExistence type="predicted"/>
<dbReference type="AlphaFoldDB" id="C6XIC8"/>
<dbReference type="OrthoDB" id="7266971at2"/>
<dbReference type="eggNOG" id="COG5437">
    <property type="taxonomic scope" value="Bacteria"/>
</dbReference>
<sequence>MAAHKGRDVLLRVRKDHTDQSYETLAGLRKRQFRFRAPGIDATHVESASGWRELMAGAGQKSMDVSGEGVFVDAASDARLSAAFFDLETPDFELVIPDFAIIRGAFLISELNYGGQHDGELDFSIILKSAGEIALEVI</sequence>
<name>C6XIC8_HIRBI</name>
<gene>
    <name evidence="1" type="ordered locus">Hbal_1262</name>
</gene>
<dbReference type="EMBL" id="CP001678">
    <property type="protein sequence ID" value="ACT58954.1"/>
    <property type="molecule type" value="Genomic_DNA"/>
</dbReference>
<dbReference type="InterPro" id="IPR022344">
    <property type="entry name" value="GTA_major-tail"/>
</dbReference>
<evidence type="ECO:0000313" key="2">
    <source>
        <dbReference type="Proteomes" id="UP000002745"/>
    </source>
</evidence>
<dbReference type="InterPro" id="IPR011855">
    <property type="entry name" value="Phgtail_TP901_1"/>
</dbReference>
<dbReference type="RefSeq" id="WP_015827104.1">
    <property type="nucleotide sequence ID" value="NC_012982.1"/>
</dbReference>
<evidence type="ECO:0000313" key="1">
    <source>
        <dbReference type="EMBL" id="ACT58954.1"/>
    </source>
</evidence>
<dbReference type="KEGG" id="hba:Hbal_1262"/>
<protein>
    <submittedName>
        <fullName evidence="1">Phage major tail protein, TP901-1 family</fullName>
    </submittedName>
</protein>
<dbReference type="HOGENOM" id="CLU_151316_0_0_5"/>
<dbReference type="STRING" id="582402.Hbal_1262"/>
<keyword evidence="2" id="KW-1185">Reference proteome</keyword>
<organism evidence="1 2">
    <name type="scientific">Hirschia baltica (strain ATCC 49814 / DSM 5838 / IFAM 1418)</name>
    <dbReference type="NCBI Taxonomy" id="582402"/>
    <lineage>
        <taxon>Bacteria</taxon>
        <taxon>Pseudomonadati</taxon>
        <taxon>Pseudomonadota</taxon>
        <taxon>Alphaproteobacteria</taxon>
        <taxon>Hyphomonadales</taxon>
        <taxon>Hyphomonadaceae</taxon>
        <taxon>Hirschia</taxon>
    </lineage>
</organism>
<dbReference type="NCBIfam" id="TIGR02126">
    <property type="entry name" value="phgtail_TP901_1"/>
    <property type="match status" value="1"/>
</dbReference>
<reference evidence="2" key="1">
    <citation type="journal article" date="2011" name="J. Bacteriol.">
        <title>Genome sequences of eight morphologically diverse alphaproteobacteria.</title>
        <authorList>
            <consortium name="US DOE Joint Genome Institute"/>
            <person name="Brown P.J."/>
            <person name="Kysela D.T."/>
            <person name="Buechlein A."/>
            <person name="Hemmerich C."/>
            <person name="Brun Y.V."/>
        </authorList>
    </citation>
    <scope>NUCLEOTIDE SEQUENCE [LARGE SCALE GENOMIC DNA]</scope>
    <source>
        <strain evidence="2">ATCC 49814 / DSM 5838 / IFAM 1418</strain>
    </source>
</reference>
<accession>C6XIC8</accession>
<dbReference type="Pfam" id="PF06199">
    <property type="entry name" value="Phage_tail_2"/>
    <property type="match status" value="1"/>
</dbReference>
<dbReference type="PRINTS" id="PR01996">
    <property type="entry name" value="MTP1FAMILY"/>
</dbReference>